<organism evidence="1">
    <name type="scientific">Solibacter usitatus (strain Ellin6076)</name>
    <dbReference type="NCBI Taxonomy" id="234267"/>
    <lineage>
        <taxon>Bacteria</taxon>
        <taxon>Pseudomonadati</taxon>
        <taxon>Acidobacteriota</taxon>
        <taxon>Terriglobia</taxon>
        <taxon>Bryobacterales</taxon>
        <taxon>Solibacteraceae</taxon>
        <taxon>Candidatus Solibacter</taxon>
    </lineage>
</organism>
<dbReference type="InParanoid" id="Q01S88"/>
<dbReference type="EMBL" id="CP000473">
    <property type="protein sequence ID" value="ABJ87482.1"/>
    <property type="molecule type" value="Genomic_DNA"/>
</dbReference>
<reference evidence="1" key="1">
    <citation type="submission" date="2006-10" db="EMBL/GenBank/DDBJ databases">
        <title>Complete sequence of Solibacter usitatus Ellin6076.</title>
        <authorList>
            <consortium name="US DOE Joint Genome Institute"/>
            <person name="Copeland A."/>
            <person name="Lucas S."/>
            <person name="Lapidus A."/>
            <person name="Barry K."/>
            <person name="Detter J.C."/>
            <person name="Glavina del Rio T."/>
            <person name="Hammon N."/>
            <person name="Israni S."/>
            <person name="Dalin E."/>
            <person name="Tice H."/>
            <person name="Pitluck S."/>
            <person name="Thompson L.S."/>
            <person name="Brettin T."/>
            <person name="Bruce D."/>
            <person name="Han C."/>
            <person name="Tapia R."/>
            <person name="Gilna P."/>
            <person name="Schmutz J."/>
            <person name="Larimer F."/>
            <person name="Land M."/>
            <person name="Hauser L."/>
            <person name="Kyrpides N."/>
            <person name="Mikhailova N."/>
            <person name="Janssen P.H."/>
            <person name="Kuske C.R."/>
            <person name="Richardson P."/>
        </authorList>
    </citation>
    <scope>NUCLEOTIDE SEQUENCE</scope>
    <source>
        <strain evidence="1">Ellin6076</strain>
    </source>
</reference>
<proteinExistence type="predicted"/>
<dbReference type="HOGENOM" id="CLU_048874_0_0_0"/>
<gene>
    <name evidence="1" type="ordered locus">Acid_6560</name>
</gene>
<accession>Q01S88</accession>
<sequence length="348" mass="38498">MKRELVEKIADAVLYEGYMLYPYTASSLKNQKRWNFGVLAPAESGTGEMRTECLMTAGEACELEVRVRFLWYCGGDEPDTREIDLRGMHSAKSVPLPNGGRAVVETASERVQGRLFRVSVVVRNETAFEGNGDATASSMLSTHTILSVRGGEFWSLIDPPEAYREAAAGCHNLGTWPVLVGTEGERDMMLSSPIILYDYPQVAPESPGDLFDGAEIDEILTLRILTLSEEEKAEIRGGGARAREVLERSETLPPQQIMKLHGALRGLRHAAAKLRQGDRVRLRPRHGADIFDIALTGKLATVEAVEHDFEGKVHVAVVLEDDPGRELGWLRQPGHRFFFSAEEVELAP</sequence>
<dbReference type="AlphaFoldDB" id="Q01S88"/>
<dbReference type="OrthoDB" id="264096at2"/>
<dbReference type="KEGG" id="sus:Acid_6560"/>
<name>Q01S88_SOLUE</name>
<evidence type="ECO:0000313" key="1">
    <source>
        <dbReference type="EMBL" id="ABJ87482.1"/>
    </source>
</evidence>
<protein>
    <submittedName>
        <fullName evidence="1">Uncharacterized protein</fullName>
    </submittedName>
</protein>
<dbReference type="eggNOG" id="COG0680">
    <property type="taxonomic scope" value="Bacteria"/>
</dbReference>
<dbReference type="STRING" id="234267.Acid_6560"/>